<gene>
    <name evidence="1" type="ORF">PMAYCL1PPCAC_05593</name>
</gene>
<dbReference type="EMBL" id="BTRK01000002">
    <property type="protein sequence ID" value="GMR35398.1"/>
    <property type="molecule type" value="Genomic_DNA"/>
</dbReference>
<dbReference type="Proteomes" id="UP001328107">
    <property type="component" value="Unassembled WGS sequence"/>
</dbReference>
<protein>
    <submittedName>
        <fullName evidence="1">Uncharacterized protein</fullName>
    </submittedName>
</protein>
<dbReference type="AlphaFoldDB" id="A0AAN4ZBB0"/>
<comment type="caution">
    <text evidence="1">The sequence shown here is derived from an EMBL/GenBank/DDBJ whole genome shotgun (WGS) entry which is preliminary data.</text>
</comment>
<reference evidence="2" key="1">
    <citation type="submission" date="2022-10" db="EMBL/GenBank/DDBJ databases">
        <title>Genome assembly of Pristionchus species.</title>
        <authorList>
            <person name="Yoshida K."/>
            <person name="Sommer R.J."/>
        </authorList>
    </citation>
    <scope>NUCLEOTIDE SEQUENCE [LARGE SCALE GENOMIC DNA]</scope>
    <source>
        <strain evidence="2">RS5460</strain>
    </source>
</reference>
<organism evidence="1 2">
    <name type="scientific">Pristionchus mayeri</name>
    <dbReference type="NCBI Taxonomy" id="1317129"/>
    <lineage>
        <taxon>Eukaryota</taxon>
        <taxon>Metazoa</taxon>
        <taxon>Ecdysozoa</taxon>
        <taxon>Nematoda</taxon>
        <taxon>Chromadorea</taxon>
        <taxon>Rhabditida</taxon>
        <taxon>Rhabditina</taxon>
        <taxon>Diplogasteromorpha</taxon>
        <taxon>Diplogasteroidea</taxon>
        <taxon>Neodiplogasteridae</taxon>
        <taxon>Pristionchus</taxon>
    </lineage>
</organism>
<evidence type="ECO:0000313" key="1">
    <source>
        <dbReference type="EMBL" id="GMR35398.1"/>
    </source>
</evidence>
<sequence>MPFLVPFFPLKRRGMAKSRKSAKRKLVVASSVESPKAKTATRHQKTLTLELLQPMVTGMGLKDRMTVRAVCKQLLNAERGAGELI</sequence>
<proteinExistence type="predicted"/>
<feature type="non-terminal residue" evidence="1">
    <location>
        <position position="85"/>
    </location>
</feature>
<evidence type="ECO:0000313" key="2">
    <source>
        <dbReference type="Proteomes" id="UP001328107"/>
    </source>
</evidence>
<name>A0AAN4ZBB0_9BILA</name>
<accession>A0AAN4ZBB0</accession>
<keyword evidence="2" id="KW-1185">Reference proteome</keyword>